<keyword evidence="6" id="KW-1185">Reference proteome</keyword>
<evidence type="ECO:0000259" key="4">
    <source>
        <dbReference type="PROSITE" id="PS01124"/>
    </source>
</evidence>
<dbReference type="SMART" id="SM00342">
    <property type="entry name" value="HTH_ARAC"/>
    <property type="match status" value="1"/>
</dbReference>
<dbReference type="EMBL" id="JBEPCU010000250">
    <property type="protein sequence ID" value="MER6978570.1"/>
    <property type="molecule type" value="Genomic_DNA"/>
</dbReference>
<keyword evidence="2" id="KW-0238">DNA-binding</keyword>
<dbReference type="PANTHER" id="PTHR46796">
    <property type="entry name" value="HTH-TYPE TRANSCRIPTIONAL ACTIVATOR RHAS-RELATED"/>
    <property type="match status" value="1"/>
</dbReference>
<evidence type="ECO:0000313" key="5">
    <source>
        <dbReference type="EMBL" id="MER6978570.1"/>
    </source>
</evidence>
<evidence type="ECO:0000256" key="2">
    <source>
        <dbReference type="ARBA" id="ARBA00023125"/>
    </source>
</evidence>
<accession>A0ABV1W308</accession>
<proteinExistence type="predicted"/>
<dbReference type="SUPFAM" id="SSF46689">
    <property type="entry name" value="Homeodomain-like"/>
    <property type="match status" value="2"/>
</dbReference>
<name>A0ABV1W308_9ACTN</name>
<reference evidence="5 6" key="1">
    <citation type="submission" date="2024-06" db="EMBL/GenBank/DDBJ databases">
        <title>The Natural Products Discovery Center: Release of the First 8490 Sequenced Strains for Exploring Actinobacteria Biosynthetic Diversity.</title>
        <authorList>
            <person name="Kalkreuter E."/>
            <person name="Kautsar S.A."/>
            <person name="Yang D."/>
            <person name="Bader C.D."/>
            <person name="Teijaro C.N."/>
            <person name="Fluegel L."/>
            <person name="Davis C.M."/>
            <person name="Simpson J.R."/>
            <person name="Lauterbach L."/>
            <person name="Steele A.D."/>
            <person name="Gui C."/>
            <person name="Meng S."/>
            <person name="Li G."/>
            <person name="Viehrig K."/>
            <person name="Ye F."/>
            <person name="Su P."/>
            <person name="Kiefer A.F."/>
            <person name="Nichols A."/>
            <person name="Cepeda A.J."/>
            <person name="Yan W."/>
            <person name="Fan B."/>
            <person name="Jiang Y."/>
            <person name="Adhikari A."/>
            <person name="Zheng C.-J."/>
            <person name="Schuster L."/>
            <person name="Cowan T.M."/>
            <person name="Smanski M.J."/>
            <person name="Chevrette M.G."/>
            <person name="De Carvalho L.P.S."/>
            <person name="Shen B."/>
        </authorList>
    </citation>
    <scope>NUCLEOTIDE SEQUENCE [LARGE SCALE GENOMIC DNA]</scope>
    <source>
        <strain evidence="5 6">NPDC000634</strain>
    </source>
</reference>
<dbReference type="Pfam" id="PF12833">
    <property type="entry name" value="HTH_18"/>
    <property type="match status" value="1"/>
</dbReference>
<dbReference type="PROSITE" id="PS01124">
    <property type="entry name" value="HTH_ARAC_FAMILY_2"/>
    <property type="match status" value="1"/>
</dbReference>
<feature type="domain" description="HTH araC/xylS-type" evidence="4">
    <location>
        <begin position="170"/>
        <end position="267"/>
    </location>
</feature>
<dbReference type="InterPro" id="IPR018060">
    <property type="entry name" value="HTH_AraC"/>
</dbReference>
<comment type="caution">
    <text evidence="5">The sequence shown here is derived from an EMBL/GenBank/DDBJ whole genome shotgun (WGS) entry which is preliminary data.</text>
</comment>
<keyword evidence="1" id="KW-0805">Transcription regulation</keyword>
<dbReference type="Gene3D" id="1.10.10.60">
    <property type="entry name" value="Homeodomain-like"/>
    <property type="match status" value="2"/>
</dbReference>
<evidence type="ECO:0000313" key="6">
    <source>
        <dbReference type="Proteomes" id="UP001458415"/>
    </source>
</evidence>
<protein>
    <submittedName>
        <fullName evidence="5">AraC family transcriptional regulator</fullName>
    </submittedName>
</protein>
<dbReference type="SUPFAM" id="SSF51215">
    <property type="entry name" value="Regulatory protein AraC"/>
    <property type="match status" value="1"/>
</dbReference>
<dbReference type="InterPro" id="IPR037923">
    <property type="entry name" value="HTH-like"/>
</dbReference>
<dbReference type="InterPro" id="IPR003313">
    <property type="entry name" value="AraC-bd"/>
</dbReference>
<dbReference type="RefSeq" id="WP_086728389.1">
    <property type="nucleotide sequence ID" value="NZ_MUBM01000235.1"/>
</dbReference>
<dbReference type="Proteomes" id="UP001458415">
    <property type="component" value="Unassembled WGS sequence"/>
</dbReference>
<evidence type="ECO:0000256" key="3">
    <source>
        <dbReference type="ARBA" id="ARBA00023163"/>
    </source>
</evidence>
<sequence>MAPQPQRKVSAWRPRIPGVVEVFHAHFTEYAYPMHVHEAWTLLIVDDGAVRYDLARHEHGTPDDTVSLLPPHVPHNGSPATPHGFRKRVLYLDATHLGDDLIGPAVDGPDLRDPVLRRRVGQLHGALGRPGDELEAASRLALVGERLRDHLRHRVSDGTGRPRRDPALARSLRELLDERVTPGLALDEAARLLHAHPAHLVRAFTAAYGIAPHQYLMSRRVDRARGLLLEGRPPGEVAPVTGFYDQAHLTRHFKRLVGVTPGRYRDGSRRVSTSR</sequence>
<evidence type="ECO:0000256" key="1">
    <source>
        <dbReference type="ARBA" id="ARBA00023015"/>
    </source>
</evidence>
<organism evidence="5 6">
    <name type="scientific">Streptomyces carpinensis</name>
    <dbReference type="NCBI Taxonomy" id="66369"/>
    <lineage>
        <taxon>Bacteria</taxon>
        <taxon>Bacillati</taxon>
        <taxon>Actinomycetota</taxon>
        <taxon>Actinomycetes</taxon>
        <taxon>Kitasatosporales</taxon>
        <taxon>Streptomycetaceae</taxon>
        <taxon>Streptomyces</taxon>
    </lineage>
</organism>
<keyword evidence="3" id="KW-0804">Transcription</keyword>
<gene>
    <name evidence="5" type="ORF">ABT317_16550</name>
</gene>
<dbReference type="PANTHER" id="PTHR46796:SF2">
    <property type="entry name" value="TRANSCRIPTIONAL REGULATORY PROTEIN"/>
    <property type="match status" value="1"/>
</dbReference>
<dbReference type="InterPro" id="IPR009057">
    <property type="entry name" value="Homeodomain-like_sf"/>
</dbReference>
<dbReference type="Pfam" id="PF02311">
    <property type="entry name" value="AraC_binding"/>
    <property type="match status" value="1"/>
</dbReference>
<dbReference type="InterPro" id="IPR050204">
    <property type="entry name" value="AraC_XylS_family_regulators"/>
</dbReference>